<sequence>LWIFFSSQSIEINHKLEECVQSYLSKITIKKELVEGEMADAPYTSEPRERILIDSSDPEFNQSSFVWVRETGDATGVEKVSIKKNAPAKEWSPLNVTEGHSYGMHYELEGKNYFLKFYFAAEPKLFNKIYQDQKIPPKQNFQSVSKGFFSTIRRSSGESTNGYLAHGKLVTYREMERALA</sequence>
<evidence type="ECO:0000313" key="1">
    <source>
        <dbReference type="EMBL" id="SVE16844.1"/>
    </source>
</evidence>
<reference evidence="1" key="1">
    <citation type="submission" date="2018-05" db="EMBL/GenBank/DDBJ databases">
        <authorList>
            <person name="Lanie J.A."/>
            <person name="Ng W.-L."/>
            <person name="Kazmierczak K.M."/>
            <person name="Andrzejewski T.M."/>
            <person name="Davidsen T.M."/>
            <person name="Wayne K.J."/>
            <person name="Tettelin H."/>
            <person name="Glass J.I."/>
            <person name="Rusch D."/>
            <person name="Podicherti R."/>
            <person name="Tsui H.-C.T."/>
            <person name="Winkler M.E."/>
        </authorList>
    </citation>
    <scope>NUCLEOTIDE SEQUENCE</scope>
</reference>
<name>A0A383BAD0_9ZZZZ</name>
<protein>
    <submittedName>
        <fullName evidence="1">Uncharacterized protein</fullName>
    </submittedName>
</protein>
<dbReference type="EMBL" id="UINC01198749">
    <property type="protein sequence ID" value="SVE16844.1"/>
    <property type="molecule type" value="Genomic_DNA"/>
</dbReference>
<organism evidence="1">
    <name type="scientific">marine metagenome</name>
    <dbReference type="NCBI Taxonomy" id="408172"/>
    <lineage>
        <taxon>unclassified sequences</taxon>
        <taxon>metagenomes</taxon>
        <taxon>ecological metagenomes</taxon>
    </lineage>
</organism>
<gene>
    <name evidence="1" type="ORF">METZ01_LOCUS469698</name>
</gene>
<feature type="non-terminal residue" evidence="1">
    <location>
        <position position="1"/>
    </location>
</feature>
<proteinExistence type="predicted"/>
<accession>A0A383BAD0</accession>
<dbReference type="AlphaFoldDB" id="A0A383BAD0"/>